<reference evidence="5 6" key="2">
    <citation type="submission" date="2018-11" db="EMBL/GenBank/DDBJ databases">
        <authorList>
            <consortium name="Pathogen Informatics"/>
        </authorList>
    </citation>
    <scope>NUCLEOTIDE SEQUENCE [LARGE SCALE GENOMIC DNA]</scope>
</reference>
<dbReference type="SMART" id="SM00042">
    <property type="entry name" value="CUB"/>
    <property type="match status" value="4"/>
</dbReference>
<dbReference type="Proteomes" id="UP000267606">
    <property type="component" value="Unassembled WGS sequence"/>
</dbReference>
<keyword evidence="1" id="KW-0677">Repeat</keyword>
<dbReference type="STRING" id="387005.A0A183I2K5"/>
<evidence type="ECO:0000256" key="1">
    <source>
        <dbReference type="ARBA" id="ARBA00022737"/>
    </source>
</evidence>
<evidence type="ECO:0000313" key="6">
    <source>
        <dbReference type="Proteomes" id="UP000267606"/>
    </source>
</evidence>
<protein>
    <submittedName>
        <fullName evidence="7">CUB domain protein</fullName>
    </submittedName>
</protein>
<evidence type="ECO:0000256" key="3">
    <source>
        <dbReference type="PROSITE-ProRule" id="PRU00059"/>
    </source>
</evidence>
<keyword evidence="2" id="KW-1015">Disulfide bond</keyword>
<dbReference type="CDD" id="cd00041">
    <property type="entry name" value="CUB"/>
    <property type="match status" value="4"/>
</dbReference>
<name>A0A183I2K5_9BILA</name>
<dbReference type="AlphaFoldDB" id="A0A183I2K5"/>
<evidence type="ECO:0000313" key="7">
    <source>
        <dbReference type="WBParaSite" id="OFLC_0001396801-mRNA-1"/>
    </source>
</evidence>
<reference evidence="7" key="1">
    <citation type="submission" date="2016-06" db="UniProtKB">
        <authorList>
            <consortium name="WormBaseParasite"/>
        </authorList>
    </citation>
    <scope>IDENTIFICATION</scope>
</reference>
<proteinExistence type="predicted"/>
<evidence type="ECO:0000256" key="2">
    <source>
        <dbReference type="ARBA" id="ARBA00023157"/>
    </source>
</evidence>
<evidence type="ECO:0000259" key="4">
    <source>
        <dbReference type="PROSITE" id="PS01180"/>
    </source>
</evidence>
<comment type="caution">
    <text evidence="3">Lacks conserved residue(s) required for the propagation of feature annotation.</text>
</comment>
<dbReference type="Gene3D" id="2.60.120.290">
    <property type="entry name" value="Spermadhesin, CUB domain"/>
    <property type="match status" value="5"/>
</dbReference>
<sequence>MYHLECNPSSSEQISRTCATRELRSTGSVLSVHLKGLNNMHLEHIHFSYSTQIESCGGTIHSIAGVIYYPFMENDFECECKLKLPFSEYCAESYLEVRENNNSGKIMTRACSFEDVAPTVTSRAFWIRLRYSGSEDDSGDIEPLKPELMIKFKKVFGGVTNNAVVSSPAAEDWQSIDFAPLEWILIGEEDNWLRISIKSIEIPDERDESNIDIEQRDTLKGLVFNEGICMLNGKNDGCGRVEFVHAGYTPPNDFFIKSHLATVLFNAPPGSSFRFHWENIPITVANASLPKANQTIIEDSMQEFACGGTLTATFDSQYLTNPGAKSADGQFTTVIPHASTVGIWRSISMYRLSRWHGGYANGLKCRWTIIRPMFAGLRLKIISMDLEEHVDCRFDYVAISSDVDGVNYENGQLIGNIVKFCKHKDVGTEELFSSEDAVTIFFMTDRNRGGRGFSPNYPNEYSNNLSCSWSVMLESNRPILAKFLIMDIEESALCTKDNIIVHSNPIYLDGATSDDKLCGNRTGWNKTFPNGRVFISFTTDSNTTRKGFALQLMEQIYDCSSDQLVLTEDDSPKVLSSPGFPKMSPNSLDCIWTISASGGHRIKFTVDPISFNLEDTTMVDACTSNYLEIRDGPSKLSALIGRYCGKEPPSTIFSTGSYLNIHYQTDSFAHFAGWNATYEIASCGGSVVIPKNGNRVITSPNYPEPYPSQATCEWTVVAPRGHYVNATFDHLWILFTENCTEDSIALRERDSTECGGDIIDDSGYITTPGYPNQLQAHIICEWTFRAGIGFRYVFDFAFVKHETTYNEVNCYPDIYITNGLNKMMDYYGFVDRNFCSNETRFVSTADLVTIRYNDRAAAYEKQNMRERGIPPEKIYAPFRISYFKVLLY</sequence>
<dbReference type="PROSITE" id="PS01180">
    <property type="entry name" value="CUB"/>
    <property type="match status" value="5"/>
</dbReference>
<feature type="domain" description="CUB" evidence="4">
    <location>
        <begin position="559"/>
        <end position="681"/>
    </location>
</feature>
<gene>
    <name evidence="5" type="ORF">OFLC_LOCUS13967</name>
</gene>
<keyword evidence="6" id="KW-1185">Reference proteome</keyword>
<feature type="domain" description="CUB" evidence="4">
    <location>
        <begin position="306"/>
        <end position="421"/>
    </location>
</feature>
<dbReference type="PANTHER" id="PTHR24251">
    <property type="entry name" value="OVOCHYMASE-RELATED"/>
    <property type="match status" value="1"/>
</dbReference>
<feature type="domain" description="CUB" evidence="4">
    <location>
        <begin position="438"/>
        <end position="555"/>
    </location>
</feature>
<dbReference type="InterPro" id="IPR035914">
    <property type="entry name" value="Sperma_CUB_dom_sf"/>
</dbReference>
<dbReference type="FunFam" id="2.60.120.290:FF:000005">
    <property type="entry name" value="Procollagen C-endopeptidase enhancer 1"/>
    <property type="match status" value="1"/>
</dbReference>
<accession>A0A183I2K5</accession>
<dbReference type="InterPro" id="IPR000859">
    <property type="entry name" value="CUB_dom"/>
</dbReference>
<dbReference type="EMBL" id="UZAJ01040505">
    <property type="protein sequence ID" value="VDP15149.1"/>
    <property type="molecule type" value="Genomic_DNA"/>
</dbReference>
<dbReference type="WBParaSite" id="OFLC_0001396801-mRNA-1">
    <property type="protein sequence ID" value="OFLC_0001396801-mRNA-1"/>
    <property type="gene ID" value="OFLC_0001396801"/>
</dbReference>
<dbReference type="SUPFAM" id="SSF49854">
    <property type="entry name" value="Spermadhesin, CUB domain"/>
    <property type="match status" value="6"/>
</dbReference>
<feature type="domain" description="CUB" evidence="4">
    <location>
        <begin position="754"/>
        <end position="885"/>
    </location>
</feature>
<feature type="domain" description="CUB" evidence="4">
    <location>
        <begin position="683"/>
        <end position="748"/>
    </location>
</feature>
<evidence type="ECO:0000313" key="5">
    <source>
        <dbReference type="EMBL" id="VDP15149.1"/>
    </source>
</evidence>
<dbReference type="Pfam" id="PF00431">
    <property type="entry name" value="CUB"/>
    <property type="match status" value="4"/>
</dbReference>
<organism evidence="7">
    <name type="scientific">Onchocerca flexuosa</name>
    <dbReference type="NCBI Taxonomy" id="387005"/>
    <lineage>
        <taxon>Eukaryota</taxon>
        <taxon>Metazoa</taxon>
        <taxon>Ecdysozoa</taxon>
        <taxon>Nematoda</taxon>
        <taxon>Chromadorea</taxon>
        <taxon>Rhabditida</taxon>
        <taxon>Spirurina</taxon>
        <taxon>Spiruromorpha</taxon>
        <taxon>Filarioidea</taxon>
        <taxon>Onchocercidae</taxon>
        <taxon>Onchocerca</taxon>
    </lineage>
</organism>